<comment type="caution">
    <text evidence="2">The sequence shown here is derived from an EMBL/GenBank/DDBJ whole genome shotgun (WGS) entry which is preliminary data.</text>
</comment>
<evidence type="ECO:0000256" key="1">
    <source>
        <dbReference type="SAM" id="MobiDB-lite"/>
    </source>
</evidence>
<evidence type="ECO:0000313" key="3">
    <source>
        <dbReference type="Proteomes" id="UP001153954"/>
    </source>
</evidence>
<keyword evidence="3" id="KW-1185">Reference proteome</keyword>
<sequence length="78" mass="8909">MLIKGGRYYDRSKEEDQGNSEDSERHMIQERDIQTNVIPRENYNGSSGQVISNNDASGSRASRSGRLIKRPSYLKDFV</sequence>
<gene>
    <name evidence="2" type="ORF">EEDITHA_LOCUS3910</name>
</gene>
<accession>A0AAU9TLD6</accession>
<dbReference type="Proteomes" id="UP001153954">
    <property type="component" value="Unassembled WGS sequence"/>
</dbReference>
<feature type="compositionally biased region" description="Polar residues" evidence="1">
    <location>
        <begin position="43"/>
        <end position="55"/>
    </location>
</feature>
<proteinExistence type="predicted"/>
<feature type="compositionally biased region" description="Low complexity" evidence="1">
    <location>
        <begin position="56"/>
        <end position="65"/>
    </location>
</feature>
<evidence type="ECO:0000313" key="2">
    <source>
        <dbReference type="EMBL" id="CAH2087671.1"/>
    </source>
</evidence>
<reference evidence="2" key="1">
    <citation type="submission" date="2022-03" db="EMBL/GenBank/DDBJ databases">
        <authorList>
            <person name="Tunstrom K."/>
        </authorList>
    </citation>
    <scope>NUCLEOTIDE SEQUENCE</scope>
</reference>
<feature type="region of interest" description="Disordered" evidence="1">
    <location>
        <begin position="1"/>
        <end position="67"/>
    </location>
</feature>
<name>A0AAU9TLD6_EUPED</name>
<feature type="compositionally biased region" description="Basic and acidic residues" evidence="1">
    <location>
        <begin position="7"/>
        <end position="33"/>
    </location>
</feature>
<dbReference type="AlphaFoldDB" id="A0AAU9TLD6"/>
<dbReference type="EMBL" id="CAKOGL010000006">
    <property type="protein sequence ID" value="CAH2087671.1"/>
    <property type="molecule type" value="Genomic_DNA"/>
</dbReference>
<organism evidence="2 3">
    <name type="scientific">Euphydryas editha</name>
    <name type="common">Edith's checkerspot</name>
    <dbReference type="NCBI Taxonomy" id="104508"/>
    <lineage>
        <taxon>Eukaryota</taxon>
        <taxon>Metazoa</taxon>
        <taxon>Ecdysozoa</taxon>
        <taxon>Arthropoda</taxon>
        <taxon>Hexapoda</taxon>
        <taxon>Insecta</taxon>
        <taxon>Pterygota</taxon>
        <taxon>Neoptera</taxon>
        <taxon>Endopterygota</taxon>
        <taxon>Lepidoptera</taxon>
        <taxon>Glossata</taxon>
        <taxon>Ditrysia</taxon>
        <taxon>Papilionoidea</taxon>
        <taxon>Nymphalidae</taxon>
        <taxon>Nymphalinae</taxon>
        <taxon>Euphydryas</taxon>
    </lineage>
</organism>
<protein>
    <submittedName>
        <fullName evidence="2">Uncharacterized protein</fullName>
    </submittedName>
</protein>